<evidence type="ECO:0000313" key="4">
    <source>
        <dbReference type="Proteomes" id="UP001176961"/>
    </source>
</evidence>
<comment type="caution">
    <text evidence="3">The sequence shown here is derived from an EMBL/GenBank/DDBJ whole genome shotgun (WGS) entry which is preliminary data.</text>
</comment>
<reference evidence="3" key="1">
    <citation type="submission" date="2023-07" db="EMBL/GenBank/DDBJ databases">
        <authorList>
            <consortium name="CYATHOMIX"/>
        </authorList>
    </citation>
    <scope>NUCLEOTIDE SEQUENCE</scope>
    <source>
        <strain evidence="3">N/A</strain>
    </source>
</reference>
<proteinExistence type="predicted"/>
<dbReference type="AlphaFoldDB" id="A0AA36M9K9"/>
<organism evidence="3 4">
    <name type="scientific">Cylicocyclus nassatus</name>
    <name type="common">Nematode worm</name>
    <dbReference type="NCBI Taxonomy" id="53992"/>
    <lineage>
        <taxon>Eukaryota</taxon>
        <taxon>Metazoa</taxon>
        <taxon>Ecdysozoa</taxon>
        <taxon>Nematoda</taxon>
        <taxon>Chromadorea</taxon>
        <taxon>Rhabditida</taxon>
        <taxon>Rhabditina</taxon>
        <taxon>Rhabditomorpha</taxon>
        <taxon>Strongyloidea</taxon>
        <taxon>Strongylidae</taxon>
        <taxon>Cylicocyclus</taxon>
    </lineage>
</organism>
<gene>
    <name evidence="3" type="ORF">CYNAS_LOCUS15649</name>
</gene>
<protein>
    <recommendedName>
        <fullName evidence="5">Abaecin</fullName>
    </recommendedName>
</protein>
<keyword evidence="2" id="KW-0732">Signal</keyword>
<feature type="signal peptide" evidence="2">
    <location>
        <begin position="1"/>
        <end position="17"/>
    </location>
</feature>
<dbReference type="Proteomes" id="UP001176961">
    <property type="component" value="Unassembled WGS sequence"/>
</dbReference>
<evidence type="ECO:0000313" key="3">
    <source>
        <dbReference type="EMBL" id="CAJ0603666.1"/>
    </source>
</evidence>
<evidence type="ECO:0000256" key="2">
    <source>
        <dbReference type="SAM" id="SignalP"/>
    </source>
</evidence>
<evidence type="ECO:0008006" key="5">
    <source>
        <dbReference type="Google" id="ProtNLM"/>
    </source>
</evidence>
<accession>A0AA36M9K9</accession>
<feature type="non-terminal residue" evidence="3">
    <location>
        <position position="67"/>
    </location>
</feature>
<feature type="region of interest" description="Disordered" evidence="1">
    <location>
        <begin position="42"/>
        <end position="67"/>
    </location>
</feature>
<name>A0AA36M9K9_CYLNA</name>
<keyword evidence="4" id="KW-1185">Reference proteome</keyword>
<sequence length="67" mass="7278">MWFGLLITAAFISFVTASTLPDYPPPPAVGMPMVIPPSPYLKGPGFRGPRGRPRFQGKPRGGRRGRP</sequence>
<feature type="chain" id="PRO_5041404187" description="Abaecin" evidence="2">
    <location>
        <begin position="18"/>
        <end position="67"/>
    </location>
</feature>
<evidence type="ECO:0000256" key="1">
    <source>
        <dbReference type="SAM" id="MobiDB-lite"/>
    </source>
</evidence>
<feature type="compositionally biased region" description="Basic residues" evidence="1">
    <location>
        <begin position="49"/>
        <end position="67"/>
    </location>
</feature>
<dbReference type="EMBL" id="CATQJL010000305">
    <property type="protein sequence ID" value="CAJ0603666.1"/>
    <property type="molecule type" value="Genomic_DNA"/>
</dbReference>